<dbReference type="RefSeq" id="WP_247814373.1">
    <property type="nucleotide sequence ID" value="NZ_CP095855.1"/>
</dbReference>
<gene>
    <name evidence="1" type="ORF">MYF79_13315</name>
</gene>
<accession>A0ABY4I8Q3</accession>
<sequence length="416" mass="45734">MKNANTPTRGIPLMCILTFLLGCGSGTGRPNSGSCSAPKYTEPAVSYSIYIENSGSMAGYLGNTSDFKTVLMNFVSDIPAYLKQEPNVFLIGGRVCPFHPEDGTSFVKSIMGLTPNALRNLCPSNGSSPLPQIIDSCTSNMERKVSILISDCIFSAKDGNPASAAAELKVFMAKKLQAEGSLSTIIIKYNANFTGTYYAEAAGGKPVKVKNINRPFYLLIFGKKLNLASILQKIDFKHYPGFEASYCLSANEPADAAYAVMTYKNRKGNFEFVKPSCMMRISEAEMSKGVFQFSFDADLRQLGYLDDYLLNTQHYMVNDGFSVVAVNKTTGQQPYNITLSTKQLHPPYFLKLLLAYDIPSWVIKTGNENDRTPSDSIQQHQTFGFKQLVTGISDAYKGASTDRAFKLPIRTIEINN</sequence>
<evidence type="ECO:0008006" key="3">
    <source>
        <dbReference type="Google" id="ProtNLM"/>
    </source>
</evidence>
<dbReference type="Proteomes" id="UP000830198">
    <property type="component" value="Chromosome"/>
</dbReference>
<organism evidence="1 2">
    <name type="scientific">Chitinophaga filiformis</name>
    <name type="common">Myxococcus filiformis</name>
    <name type="synonym">Flexibacter filiformis</name>
    <dbReference type="NCBI Taxonomy" id="104663"/>
    <lineage>
        <taxon>Bacteria</taxon>
        <taxon>Pseudomonadati</taxon>
        <taxon>Bacteroidota</taxon>
        <taxon>Chitinophagia</taxon>
        <taxon>Chitinophagales</taxon>
        <taxon>Chitinophagaceae</taxon>
        <taxon>Chitinophaga</taxon>
    </lineage>
</organism>
<dbReference type="PROSITE" id="PS51257">
    <property type="entry name" value="PROKAR_LIPOPROTEIN"/>
    <property type="match status" value="1"/>
</dbReference>
<protein>
    <recommendedName>
        <fullName evidence="3">Lipoprotein</fullName>
    </recommendedName>
</protein>
<keyword evidence="2" id="KW-1185">Reference proteome</keyword>
<dbReference type="EMBL" id="CP095855">
    <property type="protein sequence ID" value="UPK72267.1"/>
    <property type="molecule type" value="Genomic_DNA"/>
</dbReference>
<name>A0ABY4I8Q3_CHIFI</name>
<evidence type="ECO:0000313" key="1">
    <source>
        <dbReference type="EMBL" id="UPK72267.1"/>
    </source>
</evidence>
<evidence type="ECO:0000313" key="2">
    <source>
        <dbReference type="Proteomes" id="UP000830198"/>
    </source>
</evidence>
<proteinExistence type="predicted"/>
<reference evidence="1 2" key="1">
    <citation type="submission" date="2022-04" db="EMBL/GenBank/DDBJ databases">
        <title>The arsenic-methylating capacity of Chitinophaga filiformis YT5 during chitin decomposition.</title>
        <authorList>
            <person name="Chen G."/>
            <person name="Liang Y."/>
        </authorList>
    </citation>
    <scope>NUCLEOTIDE SEQUENCE [LARGE SCALE GENOMIC DNA]</scope>
    <source>
        <strain evidence="1 2">YT5</strain>
    </source>
</reference>